<comment type="caution">
    <text evidence="2">The sequence shown here is derived from an EMBL/GenBank/DDBJ whole genome shotgun (WGS) entry which is preliminary data.</text>
</comment>
<keyword evidence="3" id="KW-1185">Reference proteome</keyword>
<dbReference type="AlphaFoldDB" id="A0A5J9T096"/>
<proteinExistence type="predicted"/>
<organism evidence="2 3">
    <name type="scientific">Eragrostis curvula</name>
    <name type="common">weeping love grass</name>
    <dbReference type="NCBI Taxonomy" id="38414"/>
    <lineage>
        <taxon>Eukaryota</taxon>
        <taxon>Viridiplantae</taxon>
        <taxon>Streptophyta</taxon>
        <taxon>Embryophyta</taxon>
        <taxon>Tracheophyta</taxon>
        <taxon>Spermatophyta</taxon>
        <taxon>Magnoliopsida</taxon>
        <taxon>Liliopsida</taxon>
        <taxon>Poales</taxon>
        <taxon>Poaceae</taxon>
        <taxon>PACMAD clade</taxon>
        <taxon>Chloridoideae</taxon>
        <taxon>Eragrostideae</taxon>
        <taxon>Eragrostidinae</taxon>
        <taxon>Eragrostis</taxon>
    </lineage>
</organism>
<gene>
    <name evidence="2" type="ORF">EJB05_47903</name>
</gene>
<feature type="compositionally biased region" description="Low complexity" evidence="1">
    <location>
        <begin position="1"/>
        <end position="30"/>
    </location>
</feature>
<dbReference type="Gramene" id="TVU04769">
    <property type="protein sequence ID" value="TVU04769"/>
    <property type="gene ID" value="EJB05_47903"/>
</dbReference>
<sequence>MDAHSSTVTDVTSASSDSDMDAHSSTATSALVPPPANETNAAAATAAPAAAGGAEVYEFEGMAFMVTEGNKIAEVLQDGSLRVLESESYFEEDTGTQEHFLDVDAEMESMLFLVSVREDQRRIVRMVSPQWVRPVEWRRTRRRPRILLRAALDGSGDEVSCVLDRQVRTAEHVLRHGTAALSTQAERLILGPPTKQPREPLPSGKEMERIEAARALFPAAVIPRAGTTLPSSWSCSRSSRSPSLSATCWC</sequence>
<feature type="region of interest" description="Disordered" evidence="1">
    <location>
        <begin position="1"/>
        <end position="40"/>
    </location>
</feature>
<protein>
    <submittedName>
        <fullName evidence="2">Uncharacterized protein</fullName>
    </submittedName>
</protein>
<dbReference type="EMBL" id="RWGY01000051">
    <property type="protein sequence ID" value="TVU04769.1"/>
    <property type="molecule type" value="Genomic_DNA"/>
</dbReference>
<accession>A0A5J9T096</accession>
<evidence type="ECO:0000256" key="1">
    <source>
        <dbReference type="SAM" id="MobiDB-lite"/>
    </source>
</evidence>
<feature type="non-terminal residue" evidence="2">
    <location>
        <position position="1"/>
    </location>
</feature>
<evidence type="ECO:0000313" key="3">
    <source>
        <dbReference type="Proteomes" id="UP000324897"/>
    </source>
</evidence>
<name>A0A5J9T096_9POAL</name>
<reference evidence="2 3" key="1">
    <citation type="journal article" date="2019" name="Sci. Rep.">
        <title>A high-quality genome of Eragrostis curvula grass provides insights into Poaceae evolution and supports new strategies to enhance forage quality.</title>
        <authorList>
            <person name="Carballo J."/>
            <person name="Santos B.A.C.M."/>
            <person name="Zappacosta D."/>
            <person name="Garbus I."/>
            <person name="Selva J.P."/>
            <person name="Gallo C.A."/>
            <person name="Diaz A."/>
            <person name="Albertini E."/>
            <person name="Caccamo M."/>
            <person name="Echenique V."/>
        </authorList>
    </citation>
    <scope>NUCLEOTIDE SEQUENCE [LARGE SCALE GENOMIC DNA]</scope>
    <source>
        <strain evidence="3">cv. Victoria</strain>
        <tissue evidence="2">Leaf</tissue>
    </source>
</reference>
<dbReference type="OrthoDB" id="684027at2759"/>
<dbReference type="Proteomes" id="UP000324897">
    <property type="component" value="Unassembled WGS sequence"/>
</dbReference>
<evidence type="ECO:0000313" key="2">
    <source>
        <dbReference type="EMBL" id="TVU04769.1"/>
    </source>
</evidence>